<dbReference type="EMBL" id="JAMZIH010009721">
    <property type="protein sequence ID" value="KAJ1669705.1"/>
    <property type="molecule type" value="Genomic_DNA"/>
</dbReference>
<gene>
    <name evidence="1" type="primary">ORC3_2</name>
    <name evidence="1" type="ORF">EV182_008638</name>
</gene>
<accession>A0ACC1H671</accession>
<sequence>MFADQTEDAGAILPTNPDTTIAYRLHQEGGRMINLYDWFMAFTSIIERETVDKPDQKAVQARFIHAVDELQYLG</sequence>
<evidence type="ECO:0000313" key="2">
    <source>
        <dbReference type="Proteomes" id="UP001145114"/>
    </source>
</evidence>
<keyword evidence="2" id="KW-1185">Reference proteome</keyword>
<reference evidence="1" key="1">
    <citation type="submission" date="2022-06" db="EMBL/GenBank/DDBJ databases">
        <title>Phylogenomic reconstructions and comparative analyses of Kickxellomycotina fungi.</title>
        <authorList>
            <person name="Reynolds N.K."/>
            <person name="Stajich J.E."/>
            <person name="Barry K."/>
            <person name="Grigoriev I.V."/>
            <person name="Crous P."/>
            <person name="Smith M.E."/>
        </authorList>
    </citation>
    <scope>NUCLEOTIDE SEQUENCE</scope>
    <source>
        <strain evidence="1">RSA 2271</strain>
    </source>
</reference>
<evidence type="ECO:0000313" key="1">
    <source>
        <dbReference type="EMBL" id="KAJ1669705.1"/>
    </source>
</evidence>
<feature type="non-terminal residue" evidence="1">
    <location>
        <position position="74"/>
    </location>
</feature>
<name>A0ACC1H671_9FUNG</name>
<organism evidence="1 2">
    <name type="scientific">Spiromyces aspiralis</name>
    <dbReference type="NCBI Taxonomy" id="68401"/>
    <lineage>
        <taxon>Eukaryota</taxon>
        <taxon>Fungi</taxon>
        <taxon>Fungi incertae sedis</taxon>
        <taxon>Zoopagomycota</taxon>
        <taxon>Kickxellomycotina</taxon>
        <taxon>Kickxellomycetes</taxon>
        <taxon>Kickxellales</taxon>
        <taxon>Kickxellaceae</taxon>
        <taxon>Spiromyces</taxon>
    </lineage>
</organism>
<proteinExistence type="predicted"/>
<dbReference type="Proteomes" id="UP001145114">
    <property type="component" value="Unassembled WGS sequence"/>
</dbReference>
<comment type="caution">
    <text evidence="1">The sequence shown here is derived from an EMBL/GenBank/DDBJ whole genome shotgun (WGS) entry which is preliminary data.</text>
</comment>
<protein>
    <submittedName>
        <fullName evidence="1">Origin recognition complex subunit 3</fullName>
    </submittedName>
</protein>